<proteinExistence type="inferred from homology"/>
<dbReference type="Gene3D" id="1.10.1280.10">
    <property type="entry name" value="Di-copper center containing domain from catechol oxidase"/>
    <property type="match status" value="1"/>
</dbReference>
<accession>A0AAN9VGM2</accession>
<dbReference type="InterPro" id="IPR000896">
    <property type="entry name" value="Hemocyanin/hexamerin_mid_dom"/>
</dbReference>
<keyword evidence="7" id="KW-0186">Copper</keyword>
<dbReference type="Proteomes" id="UP001378592">
    <property type="component" value="Unassembled WGS sequence"/>
</dbReference>
<keyword evidence="9" id="KW-1015">Disulfide bond</keyword>
<evidence type="ECO:0000313" key="14">
    <source>
        <dbReference type="EMBL" id="KAK7794457.1"/>
    </source>
</evidence>
<protein>
    <recommendedName>
        <fullName evidence="16">Prophenoloxidase</fullName>
    </recommendedName>
</protein>
<dbReference type="Pfam" id="PF00372">
    <property type="entry name" value="Hemocyanin_M"/>
    <property type="match status" value="1"/>
</dbReference>
<dbReference type="GO" id="GO:0005576">
    <property type="term" value="C:extracellular region"/>
    <property type="evidence" value="ECO:0007669"/>
    <property type="project" value="UniProtKB-SubCell"/>
</dbReference>
<feature type="domain" description="Hemocyanin middle" evidence="11">
    <location>
        <begin position="192"/>
        <end position="451"/>
    </location>
</feature>
<comment type="subcellular location">
    <subcellularLocation>
        <location evidence="2">Secreted</location>
    </subcellularLocation>
</comment>
<reference evidence="14 15" key="1">
    <citation type="submission" date="2024-03" db="EMBL/GenBank/DDBJ databases">
        <title>The genome assembly and annotation of the cricket Gryllus longicercus Weissman &amp; Gray.</title>
        <authorList>
            <person name="Szrajer S."/>
            <person name="Gray D."/>
            <person name="Ylla G."/>
        </authorList>
    </citation>
    <scope>NUCLEOTIDE SEQUENCE [LARGE SCALE GENOMIC DNA]</scope>
    <source>
        <strain evidence="14">DAG 2021-001</strain>
        <tissue evidence="14">Whole body minus gut</tissue>
    </source>
</reference>
<comment type="caution">
    <text evidence="14">The sequence shown here is derived from an EMBL/GenBank/DDBJ whole genome shotgun (WGS) entry which is preliminary data.</text>
</comment>
<sequence length="728" mass="83659">MVVLLRQFLASLLVLLLGANIGPGDAEALVVNLGNRSLVPLLLERLNEPVVLPKGDNRNVFFNVPAKYLDSRIRGLTLLRPPYGMLGSASFVGPTQLDNATVEVPDVAVPDLGPALELSREEDFSLFFPRHRVMARHLVDILLSLPTYEKFLCVSAVIRDKVNPYLYAYAMSVAILNRNDTIKTLPNSACLFPQLYFQGSILAGCWTEAHLFAPEDREPIEISRNWTATDLEPEHRVAYFREDIGINLAHWIWHVHNPHSGPPSAVNKDRRGELFYYFHQQIIARYNFERLSTELSRVKRLLNWREPIPEAYFPKLNNGLASRVWPPRQADARLQDVRRSDAVIDILDLERWRDRIMEAIHTGRAYTSTRETVQLDNDQGIDILGNILESSDLSINSRLYGDLHNAGHVVIAYAHDPDFRHLEKEGVMGNSRTALRDPVFFRWHAFVQNVFDEHKSMLPPYTEEELSFSGVHVRRVEVQSVGQEPNELHTFWQKSDYNIERGLDFSSGPVLVRVTHLQHVPFFYRIQVHNTGNRARNGMVRIFLAPKIDERRLPFSFSEQREFFIELDKFPIKLEPGLRTIIRWSNESTVTVDPKHTFLNVDKLPPGRPDQRTDKCNCGWPQHMLIPRGHAEGKHSTLFVMISDYDKERVEQKVEPDACWKGYSYCGLLGHRYPDKRPLGFPLDRLPRDEVSGINDNIETFLTPNMKIADVVLRHNDRTAPPEPLPVR</sequence>
<dbReference type="PANTHER" id="PTHR11511:SF4">
    <property type="entry name" value="PHENOLOXIDASE 2-RELATED"/>
    <property type="match status" value="1"/>
</dbReference>
<keyword evidence="5" id="KW-0479">Metal-binding</keyword>
<dbReference type="InterPro" id="IPR036697">
    <property type="entry name" value="Hemocyanin_N_sf"/>
</dbReference>
<comment type="similarity">
    <text evidence="3">Belongs to the tyrosinase family.</text>
</comment>
<dbReference type="AlphaFoldDB" id="A0AAN9VGM2"/>
<evidence type="ECO:0000256" key="2">
    <source>
        <dbReference type="ARBA" id="ARBA00004613"/>
    </source>
</evidence>
<dbReference type="GO" id="GO:0046872">
    <property type="term" value="F:metal ion binding"/>
    <property type="evidence" value="ECO:0007669"/>
    <property type="project" value="UniProtKB-KW"/>
</dbReference>
<evidence type="ECO:0000256" key="10">
    <source>
        <dbReference type="SAM" id="SignalP"/>
    </source>
</evidence>
<keyword evidence="6" id="KW-0560">Oxidoreductase</keyword>
<evidence type="ECO:0008006" key="16">
    <source>
        <dbReference type="Google" id="ProtNLM"/>
    </source>
</evidence>
<evidence type="ECO:0000313" key="15">
    <source>
        <dbReference type="Proteomes" id="UP001378592"/>
    </source>
</evidence>
<evidence type="ECO:0000259" key="12">
    <source>
        <dbReference type="Pfam" id="PF03722"/>
    </source>
</evidence>
<keyword evidence="10" id="KW-0732">Signal</keyword>
<dbReference type="GO" id="GO:0006582">
    <property type="term" value="P:melanin metabolic process"/>
    <property type="evidence" value="ECO:0007669"/>
    <property type="project" value="UniProtKB-ARBA"/>
</dbReference>
<evidence type="ECO:0000256" key="5">
    <source>
        <dbReference type="ARBA" id="ARBA00022723"/>
    </source>
</evidence>
<feature type="chain" id="PRO_5043047016" description="Prophenoloxidase" evidence="10">
    <location>
        <begin position="27"/>
        <end position="728"/>
    </location>
</feature>
<evidence type="ECO:0000256" key="1">
    <source>
        <dbReference type="ARBA" id="ARBA00001973"/>
    </source>
</evidence>
<dbReference type="PRINTS" id="PR00187">
    <property type="entry name" value="HAEMOCYANIN"/>
</dbReference>
<dbReference type="PROSITE" id="PS00209">
    <property type="entry name" value="HEMOCYANIN_1"/>
    <property type="match status" value="1"/>
</dbReference>
<dbReference type="Gene3D" id="2.60.40.1520">
    <property type="entry name" value="Hemocyanin, C-terminal domain"/>
    <property type="match status" value="1"/>
</dbReference>
<dbReference type="GO" id="GO:0004503">
    <property type="term" value="F:tyrosinase activity"/>
    <property type="evidence" value="ECO:0007669"/>
    <property type="project" value="UniProtKB-ARBA"/>
</dbReference>
<dbReference type="InterPro" id="IPR008922">
    <property type="entry name" value="Di-copper_centre_dom_sf"/>
</dbReference>
<dbReference type="Pfam" id="PF03723">
    <property type="entry name" value="Hemocyanin_C"/>
    <property type="match status" value="1"/>
</dbReference>
<evidence type="ECO:0000256" key="9">
    <source>
        <dbReference type="ARBA" id="ARBA00023157"/>
    </source>
</evidence>
<evidence type="ECO:0000259" key="11">
    <source>
        <dbReference type="Pfam" id="PF00372"/>
    </source>
</evidence>
<evidence type="ECO:0000256" key="4">
    <source>
        <dbReference type="ARBA" id="ARBA00022525"/>
    </source>
</evidence>
<evidence type="ECO:0000256" key="8">
    <source>
        <dbReference type="ARBA" id="ARBA00023033"/>
    </source>
</evidence>
<dbReference type="SUPFAM" id="SSF81296">
    <property type="entry name" value="E set domains"/>
    <property type="match status" value="1"/>
</dbReference>
<name>A0AAN9VGM2_9ORTH</name>
<feature type="domain" description="Hemocyanin C-terminal" evidence="13">
    <location>
        <begin position="460"/>
        <end position="715"/>
    </location>
</feature>
<comment type="cofactor">
    <cofactor evidence="1">
        <name>Cu(2+)</name>
        <dbReference type="ChEBI" id="CHEBI:29036"/>
    </cofactor>
</comment>
<evidence type="ECO:0000256" key="7">
    <source>
        <dbReference type="ARBA" id="ARBA00023008"/>
    </source>
</evidence>
<dbReference type="InterPro" id="IPR037020">
    <property type="entry name" value="Hemocyanin_C_sf"/>
</dbReference>
<keyword evidence="4" id="KW-0964">Secreted</keyword>
<dbReference type="FunFam" id="2.60.40.1520:FF:000001">
    <property type="entry name" value="Hemocyanin subunit 2"/>
    <property type="match status" value="1"/>
</dbReference>
<dbReference type="InterPro" id="IPR005203">
    <property type="entry name" value="Hemocyanin_C"/>
</dbReference>
<feature type="domain" description="Hemocyanin N-terminal" evidence="12">
    <location>
        <begin position="118"/>
        <end position="181"/>
    </location>
</feature>
<dbReference type="PANTHER" id="PTHR11511">
    <property type="entry name" value="LARVAL STORAGE PROTEIN/PHENOLOXIDASE"/>
    <property type="match status" value="1"/>
</dbReference>
<evidence type="ECO:0000259" key="13">
    <source>
        <dbReference type="Pfam" id="PF03723"/>
    </source>
</evidence>
<dbReference type="SUPFAM" id="SSF48056">
    <property type="entry name" value="Di-copper centre-containing domain"/>
    <property type="match status" value="1"/>
</dbReference>
<dbReference type="PROSITE" id="PS00210">
    <property type="entry name" value="HEMOCYANIN_2"/>
    <property type="match status" value="1"/>
</dbReference>
<dbReference type="Pfam" id="PF03722">
    <property type="entry name" value="Hemocyanin_N"/>
    <property type="match status" value="1"/>
</dbReference>
<organism evidence="14 15">
    <name type="scientific">Gryllus longicercus</name>
    <dbReference type="NCBI Taxonomy" id="2509291"/>
    <lineage>
        <taxon>Eukaryota</taxon>
        <taxon>Metazoa</taxon>
        <taxon>Ecdysozoa</taxon>
        <taxon>Arthropoda</taxon>
        <taxon>Hexapoda</taxon>
        <taxon>Insecta</taxon>
        <taxon>Pterygota</taxon>
        <taxon>Neoptera</taxon>
        <taxon>Polyneoptera</taxon>
        <taxon>Orthoptera</taxon>
        <taxon>Ensifera</taxon>
        <taxon>Gryllidea</taxon>
        <taxon>Grylloidea</taxon>
        <taxon>Gryllidae</taxon>
        <taxon>Gryllinae</taxon>
        <taxon>Gryllus</taxon>
    </lineage>
</organism>
<dbReference type="InterPro" id="IPR014756">
    <property type="entry name" value="Ig_E-set"/>
</dbReference>
<keyword evidence="15" id="KW-1185">Reference proteome</keyword>
<dbReference type="InterPro" id="IPR013788">
    <property type="entry name" value="Hemocyanin/hexamerin"/>
</dbReference>
<evidence type="ECO:0000256" key="6">
    <source>
        <dbReference type="ARBA" id="ARBA00023002"/>
    </source>
</evidence>
<feature type="signal peptide" evidence="10">
    <location>
        <begin position="1"/>
        <end position="26"/>
    </location>
</feature>
<dbReference type="InterPro" id="IPR005204">
    <property type="entry name" value="Hemocyanin_N"/>
</dbReference>
<dbReference type="SUPFAM" id="SSF48050">
    <property type="entry name" value="Hemocyanin, N-terminal domain"/>
    <property type="match status" value="1"/>
</dbReference>
<dbReference type="Gene3D" id="1.20.1370.10">
    <property type="entry name" value="Hemocyanin, N-terminal domain"/>
    <property type="match status" value="1"/>
</dbReference>
<gene>
    <name evidence="14" type="ORF">R5R35_003821</name>
</gene>
<dbReference type="EMBL" id="JAZDUA010000333">
    <property type="protein sequence ID" value="KAK7794457.1"/>
    <property type="molecule type" value="Genomic_DNA"/>
</dbReference>
<evidence type="ECO:0000256" key="3">
    <source>
        <dbReference type="ARBA" id="ARBA00009928"/>
    </source>
</evidence>
<keyword evidence="8" id="KW-0503">Monooxygenase</keyword>